<organism evidence="3 4">
    <name type="scientific">Aspergillus violaceofuscus (strain CBS 115571)</name>
    <dbReference type="NCBI Taxonomy" id="1450538"/>
    <lineage>
        <taxon>Eukaryota</taxon>
        <taxon>Fungi</taxon>
        <taxon>Dikarya</taxon>
        <taxon>Ascomycota</taxon>
        <taxon>Pezizomycotina</taxon>
        <taxon>Eurotiomycetes</taxon>
        <taxon>Eurotiomycetidae</taxon>
        <taxon>Eurotiales</taxon>
        <taxon>Aspergillaceae</taxon>
        <taxon>Aspergillus</taxon>
    </lineage>
</organism>
<keyword evidence="2" id="KW-0560">Oxidoreductase</keyword>
<dbReference type="SUPFAM" id="SSF51735">
    <property type="entry name" value="NAD(P)-binding Rossmann-fold domains"/>
    <property type="match status" value="1"/>
</dbReference>
<comment type="similarity">
    <text evidence="1">Belongs to the short-chain dehydrogenases/reductases (SDR) family.</text>
</comment>
<dbReference type="InterPro" id="IPR002347">
    <property type="entry name" value="SDR_fam"/>
</dbReference>
<evidence type="ECO:0000313" key="4">
    <source>
        <dbReference type="Proteomes" id="UP000249829"/>
    </source>
</evidence>
<dbReference type="STRING" id="1450538.A0A2V5HEJ5"/>
<dbReference type="InterPro" id="IPR036291">
    <property type="entry name" value="NAD(P)-bd_dom_sf"/>
</dbReference>
<dbReference type="Proteomes" id="UP000249829">
    <property type="component" value="Unassembled WGS sequence"/>
</dbReference>
<dbReference type="EMBL" id="KZ825109">
    <property type="protein sequence ID" value="PYI22765.1"/>
    <property type="molecule type" value="Genomic_DNA"/>
</dbReference>
<keyword evidence="4" id="KW-1185">Reference proteome</keyword>
<gene>
    <name evidence="3" type="ORF">BO99DRAFT_377783</name>
</gene>
<evidence type="ECO:0000256" key="2">
    <source>
        <dbReference type="ARBA" id="ARBA00023002"/>
    </source>
</evidence>
<dbReference type="OMA" id="FYRLGCA"/>
<protein>
    <submittedName>
        <fullName evidence="3">NAD(P)-binding protein</fullName>
    </submittedName>
</protein>
<dbReference type="GO" id="GO:0016491">
    <property type="term" value="F:oxidoreductase activity"/>
    <property type="evidence" value="ECO:0007669"/>
    <property type="project" value="UniProtKB-KW"/>
</dbReference>
<sequence>MASRNPEFVISPNIGAGLRTFVYSQLFVTPPYPRDSFAEETIIVTGSNTGLGLEAARHFYRLDCARLILAVRNTAKGEAAKEDILRSNVTHRSDAGAIEVWPLDLSSTASTIAFAERVKELDRVDVLIENAGINSGQWTLCKGHEQAVQVNVLNTFLLALMLLPKLRATRRLTAADAVHPHVVIVSSEAHRLTSFPEINAPNLYDELKVRERLEWLLMMTQRYQATKLIEVLFTRELVARLSDKQDTIVGDTPPVIINLVNPGLCASDLARGEPPSILARIARWIFERTTEVGGRTLVIAASAPKSSHGEYQSDGRNQSVEDWIYTEAGRRVQRKVFAQTLGILEERRSGISQEAGL</sequence>
<dbReference type="PRINTS" id="PR00081">
    <property type="entry name" value="GDHRDH"/>
</dbReference>
<dbReference type="PANTHER" id="PTHR43157:SF31">
    <property type="entry name" value="PHOSPHATIDYLINOSITOL-GLYCAN BIOSYNTHESIS CLASS F PROTEIN"/>
    <property type="match status" value="1"/>
</dbReference>
<evidence type="ECO:0000313" key="3">
    <source>
        <dbReference type="EMBL" id="PYI22765.1"/>
    </source>
</evidence>
<reference evidence="3 4" key="1">
    <citation type="submission" date="2018-02" db="EMBL/GenBank/DDBJ databases">
        <title>The genomes of Aspergillus section Nigri reveals drivers in fungal speciation.</title>
        <authorList>
            <consortium name="DOE Joint Genome Institute"/>
            <person name="Vesth T.C."/>
            <person name="Nybo J."/>
            <person name="Theobald S."/>
            <person name="Brandl J."/>
            <person name="Frisvad J.C."/>
            <person name="Nielsen K.F."/>
            <person name="Lyhne E.K."/>
            <person name="Kogle M.E."/>
            <person name="Kuo A."/>
            <person name="Riley R."/>
            <person name="Clum A."/>
            <person name="Nolan M."/>
            <person name="Lipzen A."/>
            <person name="Salamov A."/>
            <person name="Henrissat B."/>
            <person name="Wiebenga A."/>
            <person name="De vries R.P."/>
            <person name="Grigoriev I.V."/>
            <person name="Mortensen U.H."/>
            <person name="Andersen M.R."/>
            <person name="Baker S.E."/>
        </authorList>
    </citation>
    <scope>NUCLEOTIDE SEQUENCE [LARGE SCALE GENOMIC DNA]</scope>
    <source>
        <strain evidence="3 4">CBS 115571</strain>
    </source>
</reference>
<dbReference type="AlphaFoldDB" id="A0A2V5HEJ5"/>
<name>A0A2V5HEJ5_ASPV1</name>
<evidence type="ECO:0000256" key="1">
    <source>
        <dbReference type="ARBA" id="ARBA00006484"/>
    </source>
</evidence>
<proteinExistence type="inferred from homology"/>
<dbReference type="Pfam" id="PF00106">
    <property type="entry name" value="adh_short"/>
    <property type="match status" value="1"/>
</dbReference>
<accession>A0A2V5HEJ5</accession>
<dbReference type="PANTHER" id="PTHR43157">
    <property type="entry name" value="PHOSPHATIDYLINOSITOL-GLYCAN BIOSYNTHESIS CLASS F PROTEIN-RELATED"/>
    <property type="match status" value="1"/>
</dbReference>
<dbReference type="Gene3D" id="3.40.50.720">
    <property type="entry name" value="NAD(P)-binding Rossmann-like Domain"/>
    <property type="match status" value="1"/>
</dbReference>